<reference evidence="8" key="1">
    <citation type="submission" date="2016-02" db="EMBL/GenBank/DDBJ databases">
        <authorList>
            <person name="Wibberg D."/>
        </authorList>
    </citation>
    <scope>NUCLEOTIDE SEQUENCE [LARGE SCALE GENOMIC DNA]</scope>
</reference>
<keyword evidence="8" id="KW-1185">Reference proteome</keyword>
<evidence type="ECO:0000313" key="8">
    <source>
        <dbReference type="Proteomes" id="UP000199013"/>
    </source>
</evidence>
<dbReference type="InterPro" id="IPR005226">
    <property type="entry name" value="UPF0014_fam"/>
</dbReference>
<dbReference type="PANTHER" id="PTHR30028:SF0">
    <property type="entry name" value="PROTEIN ALUMINUM SENSITIVE 3"/>
    <property type="match status" value="1"/>
</dbReference>
<evidence type="ECO:0000256" key="5">
    <source>
        <dbReference type="ARBA" id="ARBA00023136"/>
    </source>
</evidence>
<evidence type="ECO:0000256" key="3">
    <source>
        <dbReference type="ARBA" id="ARBA00022692"/>
    </source>
</evidence>
<dbReference type="AlphaFoldDB" id="A0A1C3NTN4"/>
<keyword evidence="3 6" id="KW-0812">Transmembrane</keyword>
<feature type="transmembrane region" description="Helical" evidence="6">
    <location>
        <begin position="213"/>
        <end position="234"/>
    </location>
</feature>
<feature type="transmembrane region" description="Helical" evidence="6">
    <location>
        <begin position="116"/>
        <end position="136"/>
    </location>
</feature>
<evidence type="ECO:0008006" key="9">
    <source>
        <dbReference type="Google" id="ProtNLM"/>
    </source>
</evidence>
<comment type="similarity">
    <text evidence="2">Belongs to the UPF0014 family.</text>
</comment>
<dbReference type="GO" id="GO:0005886">
    <property type="term" value="C:plasma membrane"/>
    <property type="evidence" value="ECO:0007669"/>
    <property type="project" value="TreeGrafter"/>
</dbReference>
<proteinExistence type="inferred from homology"/>
<organism evidence="7 8">
    <name type="scientific">Candidatus Protofrankia californiensis</name>
    <dbReference type="NCBI Taxonomy" id="1839754"/>
    <lineage>
        <taxon>Bacteria</taxon>
        <taxon>Bacillati</taxon>
        <taxon>Actinomycetota</taxon>
        <taxon>Actinomycetes</taxon>
        <taxon>Frankiales</taxon>
        <taxon>Frankiaceae</taxon>
        <taxon>Protofrankia</taxon>
    </lineage>
</organism>
<evidence type="ECO:0000256" key="4">
    <source>
        <dbReference type="ARBA" id="ARBA00022989"/>
    </source>
</evidence>
<feature type="transmembrane region" description="Helical" evidence="6">
    <location>
        <begin position="88"/>
        <end position="110"/>
    </location>
</feature>
<evidence type="ECO:0000313" key="7">
    <source>
        <dbReference type="EMBL" id="SBW18081.1"/>
    </source>
</evidence>
<feature type="transmembrane region" description="Helical" evidence="6">
    <location>
        <begin position="56"/>
        <end position="76"/>
    </location>
</feature>
<accession>A0A1C3NTN4</accession>
<protein>
    <recommendedName>
        <fullName evidence="9">ABC transporter permease</fullName>
    </recommendedName>
</protein>
<keyword evidence="5 6" id="KW-0472">Membrane</keyword>
<comment type="subcellular location">
    <subcellularLocation>
        <location evidence="1">Membrane</location>
        <topology evidence="1">Multi-pass membrane protein</topology>
    </subcellularLocation>
</comment>
<dbReference type="EMBL" id="FLUV01000200">
    <property type="protein sequence ID" value="SBW18081.1"/>
    <property type="molecule type" value="Genomic_DNA"/>
</dbReference>
<sequence length="266" mass="26851">MADTHLIIGLGCLLAVTVGFLLWARAGRVVPVVTAVARAVAQLALVGLALRGVFAAPAAAVAVLIAMLGAAALTATSRLKTFPRAGSAVLTSCVAGGAVTLGIVFAVPIIDPSTRYLIALSGSIFGGTMTACTLVGRRLADGFRHRRDEVEAWLAIGATPRQACAPIARAAITEALVPALDQTRTVGLVSLPGAFAGALLGGASPAAAARFQIVILVGLLAAETVAAVTLAYLLGAPSPIPIDPEPAPHSEPLAGRLRRLMGTRGH</sequence>
<gene>
    <name evidence="7" type="ORF">FDG2_0503</name>
</gene>
<keyword evidence="4 6" id="KW-1133">Transmembrane helix</keyword>
<dbReference type="PANTHER" id="PTHR30028">
    <property type="entry name" value="UPF0014 INNER MEMBRANE PROTEIN YBBM-RELATED"/>
    <property type="match status" value="1"/>
</dbReference>
<evidence type="ECO:0000256" key="2">
    <source>
        <dbReference type="ARBA" id="ARBA00005268"/>
    </source>
</evidence>
<name>A0A1C3NTN4_9ACTN</name>
<evidence type="ECO:0000256" key="1">
    <source>
        <dbReference type="ARBA" id="ARBA00004141"/>
    </source>
</evidence>
<feature type="transmembrane region" description="Helical" evidence="6">
    <location>
        <begin position="6"/>
        <end position="24"/>
    </location>
</feature>
<dbReference type="Proteomes" id="UP000199013">
    <property type="component" value="Unassembled WGS sequence"/>
</dbReference>
<dbReference type="Pfam" id="PF03649">
    <property type="entry name" value="UPF0014"/>
    <property type="match status" value="1"/>
</dbReference>
<evidence type="ECO:0000256" key="6">
    <source>
        <dbReference type="SAM" id="Phobius"/>
    </source>
</evidence>